<accession>A0A2G9R6B8</accession>
<dbReference type="AlphaFoldDB" id="A0A2G9R6B8"/>
<dbReference type="SUPFAM" id="SSF57184">
    <property type="entry name" value="Growth factor receptor domain"/>
    <property type="match status" value="1"/>
</dbReference>
<dbReference type="FunFam" id="3.40.50.300:FF:002049">
    <property type="entry name" value="Si:ch73-170d6.2"/>
    <property type="match status" value="2"/>
</dbReference>
<evidence type="ECO:0000256" key="2">
    <source>
        <dbReference type="SAM" id="Coils"/>
    </source>
</evidence>
<dbReference type="GO" id="GO:0005525">
    <property type="term" value="F:GTP binding"/>
    <property type="evidence" value="ECO:0007669"/>
    <property type="project" value="UniProtKB-KW"/>
</dbReference>
<comment type="similarity">
    <text evidence="1">Belongs to the TRAFAC class TrmE-Era-EngA-EngB-Septin-like GTPase superfamily. Septin GTPase family.</text>
</comment>
<feature type="domain" description="AAA+ ATPase" evidence="4">
    <location>
        <begin position="527"/>
        <end position="697"/>
    </location>
</feature>
<evidence type="ECO:0000313" key="5">
    <source>
        <dbReference type="EMBL" id="PIO23428.1"/>
    </source>
</evidence>
<dbReference type="InterPro" id="IPR006073">
    <property type="entry name" value="GTP-bd"/>
</dbReference>
<evidence type="ECO:0000259" key="4">
    <source>
        <dbReference type="SMART" id="SM00382"/>
    </source>
</evidence>
<keyword evidence="1" id="KW-0547">Nucleotide-binding</keyword>
<dbReference type="InterPro" id="IPR027417">
    <property type="entry name" value="P-loop_NTPase"/>
</dbReference>
<feature type="coiled-coil region" evidence="2">
    <location>
        <begin position="893"/>
        <end position="934"/>
    </location>
</feature>
<organism evidence="5 6">
    <name type="scientific">Aquarana catesbeiana</name>
    <name type="common">American bullfrog</name>
    <name type="synonym">Rana catesbeiana</name>
    <dbReference type="NCBI Taxonomy" id="8400"/>
    <lineage>
        <taxon>Eukaryota</taxon>
        <taxon>Metazoa</taxon>
        <taxon>Chordata</taxon>
        <taxon>Craniata</taxon>
        <taxon>Vertebrata</taxon>
        <taxon>Euteleostomi</taxon>
        <taxon>Amphibia</taxon>
        <taxon>Batrachia</taxon>
        <taxon>Anura</taxon>
        <taxon>Neobatrachia</taxon>
        <taxon>Ranoidea</taxon>
        <taxon>Ranidae</taxon>
        <taxon>Aquarana</taxon>
    </lineage>
</organism>
<feature type="coiled-coil region" evidence="2">
    <location>
        <begin position="769"/>
        <end position="803"/>
    </location>
</feature>
<gene>
    <name evidence="5" type="ORF">AB205_0163580</name>
</gene>
<feature type="region of interest" description="Disordered" evidence="3">
    <location>
        <begin position="475"/>
        <end position="499"/>
    </location>
</feature>
<dbReference type="EMBL" id="KV961761">
    <property type="protein sequence ID" value="PIO23428.1"/>
    <property type="molecule type" value="Genomic_DNA"/>
</dbReference>
<feature type="compositionally biased region" description="Basic and acidic residues" evidence="3">
    <location>
        <begin position="480"/>
        <end position="492"/>
    </location>
</feature>
<dbReference type="Gene3D" id="3.40.50.300">
    <property type="entry name" value="P-loop containing nucleotide triphosphate hydrolases"/>
    <property type="match status" value="2"/>
</dbReference>
<dbReference type="Proteomes" id="UP000228934">
    <property type="component" value="Unassembled WGS sequence"/>
</dbReference>
<dbReference type="Pfam" id="PF01926">
    <property type="entry name" value="MMR_HSR1"/>
    <property type="match status" value="1"/>
</dbReference>
<dbReference type="InterPro" id="IPR009030">
    <property type="entry name" value="Growth_fac_rcpt_cys_sf"/>
</dbReference>
<feature type="coiled-coil region" evidence="2">
    <location>
        <begin position="261"/>
        <end position="298"/>
    </location>
</feature>
<dbReference type="PROSITE" id="PS00675">
    <property type="entry name" value="SIGMA54_INTERACT_1"/>
    <property type="match status" value="2"/>
</dbReference>
<dbReference type="PANTHER" id="PTHR32046:SF11">
    <property type="entry name" value="IMMUNE-ASSOCIATED NUCLEOTIDE-BINDING PROTEIN 10-LIKE"/>
    <property type="match status" value="1"/>
</dbReference>
<dbReference type="InterPro" id="IPR003593">
    <property type="entry name" value="AAA+_ATPase"/>
</dbReference>
<dbReference type="OrthoDB" id="2386367at2759"/>
<keyword evidence="6" id="KW-1185">Reference proteome</keyword>
<name>A0A2G9R6B8_AQUCT</name>
<dbReference type="InterPro" id="IPR030379">
    <property type="entry name" value="G_SEPTIN_dom"/>
</dbReference>
<sequence>MWEFGTANVDKKNKVIMMVGETGSGKTSLINTMVNYIFGVDWKDDYRIQLIEESSEKSQAHSQTSSITIYQINHEYYFRIPYTITIIDTPGFGDTKNVKQNEKIMWKMQEFFHKCKFTEIDAICFVVPSTLARLTPTQMYIYDNILSIFGNDIKDNIVFFTTFADVQEPIVLSAITETGVLCAKSEDGKPVYFKVNNSMVYANNCPDGVDDHVYNTDEGQWKMGMESTRKFLLHFLPGITSKDFSSAKDVLAERNALEVTLDGLVQKIEVVTRKHHELEQTERALNKHKAEIEENEHFEFEVLKTAKRKINSFVYSTNCQECNLTCHQDCLMYFDPSVCFCEVFSLKGTCSVCGHNFSKHVSENVYWQTFVEPKKKSYFAVKEKYEKVENKVMTPSNVFIKLKDDVNKSEFEVLKLIQEVAKILKRLKEITLKPNPTSAVDYIRLLIEKENKEGTSGFVERIQRLEEAIKIFDNQSQKAGTERHPTMVEDSGKSLPPNLVNCTSSTSKAGPLTIYRVSLDPVKANRKNKVIMMVGETGSGKSTLINAMINYIFGVEWRDDRRFQVTAAHNQTSNVSIYQINHEDGFRIPYSITFIDTLGFGDTRGIEHDEKIMRKIREFFYKCKFTQIDAICFVVQSSLTQLTPTQAYIFDNILSIFGNDIKNNIVFFTTFADDQKPSVLSAITKAKIPCALSKDGLPVHFKVNNCMLYANNRPDEVDAQVYEAYERQWKMGMKSIEQFLLDFLPGKASKNLRLTRNVLAERNALEVTLDGLVQKLEELMFKQQELQQTERALNKHKAEIEKNEHFEFELWGTVKIKKYSSEYSTNCHKCNSTCHQDCLVYFDTFVYFCEAFNLIGTCRVCGHGSSRHFSETFYWQTIVLPIRKTFFTLKKRYEEEEKKVMTLENVLQKFKSEIRKAEDEALKLIQEVARILEHLQKIALKPNPVPAVDYIRLLIEKEKREGKSGFMERIELLEKAITNFVANSNIQPQGAGARSDNGLSAGMSYAGQLRF</sequence>
<dbReference type="Pfam" id="PF00735">
    <property type="entry name" value="Septin"/>
    <property type="match status" value="1"/>
</dbReference>
<dbReference type="SUPFAM" id="SSF52540">
    <property type="entry name" value="P-loop containing nucleoside triphosphate hydrolases"/>
    <property type="match status" value="2"/>
</dbReference>
<protein>
    <recommendedName>
        <fullName evidence="4">AAA+ ATPase domain-containing protein</fullName>
    </recommendedName>
</protein>
<dbReference type="CDD" id="cd00882">
    <property type="entry name" value="Ras_like_GTPase"/>
    <property type="match status" value="1"/>
</dbReference>
<reference evidence="6" key="1">
    <citation type="journal article" date="2017" name="Nat. Commun.">
        <title>The North American bullfrog draft genome provides insight into hormonal regulation of long noncoding RNA.</title>
        <authorList>
            <person name="Hammond S.A."/>
            <person name="Warren R.L."/>
            <person name="Vandervalk B.P."/>
            <person name="Kucuk E."/>
            <person name="Khan H."/>
            <person name="Gibb E.A."/>
            <person name="Pandoh P."/>
            <person name="Kirk H."/>
            <person name="Zhao Y."/>
            <person name="Jones M."/>
            <person name="Mungall A.J."/>
            <person name="Coope R."/>
            <person name="Pleasance S."/>
            <person name="Moore R.A."/>
            <person name="Holt R.A."/>
            <person name="Round J.M."/>
            <person name="Ohora S."/>
            <person name="Walle B.V."/>
            <person name="Veldhoen N."/>
            <person name="Helbing C.C."/>
            <person name="Birol I."/>
        </authorList>
    </citation>
    <scope>NUCLEOTIDE SEQUENCE [LARGE SCALE GENOMIC DNA]</scope>
</reference>
<proteinExistence type="inferred from homology"/>
<evidence type="ECO:0000256" key="1">
    <source>
        <dbReference type="RuleBase" id="RU004560"/>
    </source>
</evidence>
<dbReference type="InterPro" id="IPR025662">
    <property type="entry name" value="Sigma_54_int_dom_ATP-bd_1"/>
</dbReference>
<evidence type="ECO:0000256" key="3">
    <source>
        <dbReference type="SAM" id="MobiDB-lite"/>
    </source>
</evidence>
<dbReference type="PANTHER" id="PTHR32046">
    <property type="entry name" value="G DOMAIN-CONTAINING PROTEIN"/>
    <property type="match status" value="1"/>
</dbReference>
<feature type="domain" description="AAA+ ATPase" evidence="4">
    <location>
        <begin position="12"/>
        <end position="146"/>
    </location>
</feature>
<keyword evidence="1" id="KW-0342">GTP-binding</keyword>
<dbReference type="SMART" id="SM00382">
    <property type="entry name" value="AAA"/>
    <property type="match status" value="2"/>
</dbReference>
<evidence type="ECO:0000313" key="6">
    <source>
        <dbReference type="Proteomes" id="UP000228934"/>
    </source>
</evidence>
<keyword evidence="2" id="KW-0175">Coiled coil</keyword>